<keyword evidence="2" id="KW-1185">Reference proteome</keyword>
<organism evidence="1 2">
    <name type="scientific">Lasius platythorax</name>
    <dbReference type="NCBI Taxonomy" id="488582"/>
    <lineage>
        <taxon>Eukaryota</taxon>
        <taxon>Metazoa</taxon>
        <taxon>Ecdysozoa</taxon>
        <taxon>Arthropoda</taxon>
        <taxon>Hexapoda</taxon>
        <taxon>Insecta</taxon>
        <taxon>Pterygota</taxon>
        <taxon>Neoptera</taxon>
        <taxon>Endopterygota</taxon>
        <taxon>Hymenoptera</taxon>
        <taxon>Apocrita</taxon>
        <taxon>Aculeata</taxon>
        <taxon>Formicoidea</taxon>
        <taxon>Formicidae</taxon>
        <taxon>Formicinae</taxon>
        <taxon>Lasius</taxon>
        <taxon>Lasius</taxon>
    </lineage>
</organism>
<evidence type="ECO:0000313" key="1">
    <source>
        <dbReference type="EMBL" id="CAL1683853.1"/>
    </source>
</evidence>
<gene>
    <name evidence="1" type="ORF">LPLAT_LOCUS9609</name>
</gene>
<reference evidence="1" key="1">
    <citation type="submission" date="2024-04" db="EMBL/GenBank/DDBJ databases">
        <authorList>
            <consortium name="Molecular Ecology Group"/>
        </authorList>
    </citation>
    <scope>NUCLEOTIDE SEQUENCE</scope>
</reference>
<name>A0AAV2NVQ0_9HYME</name>
<dbReference type="EMBL" id="OZ034828">
    <property type="protein sequence ID" value="CAL1683853.1"/>
    <property type="molecule type" value="Genomic_DNA"/>
</dbReference>
<accession>A0AAV2NVQ0</accession>
<protein>
    <submittedName>
        <fullName evidence="1">Uncharacterized protein</fullName>
    </submittedName>
</protein>
<proteinExistence type="predicted"/>
<dbReference type="Proteomes" id="UP001497644">
    <property type="component" value="Chromosome 5"/>
</dbReference>
<evidence type="ECO:0000313" key="2">
    <source>
        <dbReference type="Proteomes" id="UP001497644"/>
    </source>
</evidence>
<dbReference type="AlphaFoldDB" id="A0AAV2NVQ0"/>
<sequence length="104" mass="11671">MRFSEKESSKHKSTRVEQIVEIVTFISTKVSSNIKSNPVVSKFIITNSTNPITRSEKISALNNEANRLFGVTINTTKKVFSSIQEQSSLSSKNLRTMQTSDKKC</sequence>